<protein>
    <submittedName>
        <fullName evidence="1">Addiction module protein</fullName>
    </submittedName>
</protein>
<comment type="caution">
    <text evidence="1">The sequence shown here is derived from an EMBL/GenBank/DDBJ whole genome shotgun (WGS) entry which is preliminary data.</text>
</comment>
<accession>A0A367RD71</accession>
<proteinExistence type="predicted"/>
<name>A0A367RD71_NOSPU</name>
<dbReference type="AlphaFoldDB" id="A0A367RD71"/>
<gene>
    <name evidence="1" type="ORF">A6769_23885</name>
</gene>
<dbReference type="Pfam" id="PF09720">
    <property type="entry name" value="Unstab_antitox"/>
    <property type="match status" value="1"/>
</dbReference>
<reference evidence="1 2" key="1">
    <citation type="submission" date="2016-04" db="EMBL/GenBank/DDBJ databases">
        <authorList>
            <person name="Evans L.H."/>
            <person name="Alamgir A."/>
            <person name="Owens N."/>
            <person name="Weber N.D."/>
            <person name="Virtaneva K."/>
            <person name="Barbian K."/>
            <person name="Babar A."/>
            <person name="Rosenke K."/>
        </authorList>
    </citation>
    <scope>NUCLEOTIDE SEQUENCE [LARGE SCALE GENOMIC DNA]</scope>
    <source>
        <strain evidence="1">NIES-2108</strain>
    </source>
</reference>
<evidence type="ECO:0000313" key="2">
    <source>
        <dbReference type="Proteomes" id="UP000252085"/>
    </source>
</evidence>
<dbReference type="Proteomes" id="UP000252085">
    <property type="component" value="Unassembled WGS sequence"/>
</dbReference>
<sequence>MNAEFTQIFELTLSEKLQLVEDLWDSIAEVPEQIPVLDWQKEELAKRKATYLQNPDSGSSWEAVKERIRSKQYGA</sequence>
<dbReference type="NCBIfam" id="TIGR02574">
    <property type="entry name" value="stabl_TIGR02574"/>
    <property type="match status" value="1"/>
</dbReference>
<evidence type="ECO:0000313" key="1">
    <source>
        <dbReference type="EMBL" id="RCJ33780.1"/>
    </source>
</evidence>
<dbReference type="EMBL" id="LXQE01000158">
    <property type="protein sequence ID" value="RCJ33780.1"/>
    <property type="molecule type" value="Genomic_DNA"/>
</dbReference>
<organism evidence="1 2">
    <name type="scientific">Nostoc punctiforme NIES-2108</name>
    <dbReference type="NCBI Taxonomy" id="1356359"/>
    <lineage>
        <taxon>Bacteria</taxon>
        <taxon>Bacillati</taxon>
        <taxon>Cyanobacteriota</taxon>
        <taxon>Cyanophyceae</taxon>
        <taxon>Nostocales</taxon>
        <taxon>Nostocaceae</taxon>
        <taxon>Nostoc</taxon>
    </lineage>
</organism>
<dbReference type="InterPro" id="IPR013406">
    <property type="entry name" value="CHP02574_addiction_mod"/>
</dbReference>